<gene>
    <name evidence="4" type="primary">BNA5</name>
    <name evidence="7" type="ORF">CC86DRAFT_444482</name>
</gene>
<feature type="binding site" evidence="4">
    <location>
        <position position="212"/>
    </location>
    <ligand>
        <name>pyridoxal 5'-phosphate</name>
        <dbReference type="ChEBI" id="CHEBI:597326"/>
    </ligand>
</feature>
<comment type="similarity">
    <text evidence="4 5">Belongs to the kynureninase family.</text>
</comment>
<evidence type="ECO:0000256" key="3">
    <source>
        <dbReference type="ARBA" id="ARBA00022898"/>
    </source>
</evidence>
<dbReference type="Gene3D" id="3.40.640.10">
    <property type="entry name" value="Type I PLP-dependent aspartate aminotransferase-like (Major domain)"/>
    <property type="match status" value="1"/>
</dbReference>
<dbReference type="Gene3D" id="3.90.1150.10">
    <property type="entry name" value="Aspartate Aminotransferase, domain 1"/>
    <property type="match status" value="1"/>
</dbReference>
<evidence type="ECO:0000256" key="4">
    <source>
        <dbReference type="HAMAP-Rule" id="MF_03017"/>
    </source>
</evidence>
<keyword evidence="2 4" id="KW-0378">Hydrolase</keyword>
<dbReference type="PANTHER" id="PTHR14084">
    <property type="entry name" value="KYNURENINASE"/>
    <property type="match status" value="1"/>
</dbReference>
<dbReference type="GO" id="GO:0030429">
    <property type="term" value="F:kynureninase activity"/>
    <property type="evidence" value="ECO:0007669"/>
    <property type="project" value="UniProtKB-UniRule"/>
</dbReference>
<keyword evidence="8" id="KW-1185">Reference proteome</keyword>
<accession>A0A6A7A889</accession>
<dbReference type="InterPro" id="IPR015421">
    <property type="entry name" value="PyrdxlP-dep_Trfase_major"/>
</dbReference>
<comment type="catalytic activity">
    <reaction evidence="4 5">
        <text>L-kynurenine + H2O = anthranilate + L-alanine + H(+)</text>
        <dbReference type="Rhea" id="RHEA:16813"/>
        <dbReference type="ChEBI" id="CHEBI:15377"/>
        <dbReference type="ChEBI" id="CHEBI:15378"/>
        <dbReference type="ChEBI" id="CHEBI:16567"/>
        <dbReference type="ChEBI" id="CHEBI:57959"/>
        <dbReference type="ChEBI" id="CHEBI:57972"/>
        <dbReference type="EC" id="3.7.1.3"/>
    </reaction>
</comment>
<dbReference type="GO" id="GO:0097053">
    <property type="term" value="P:L-kynurenine catabolic process"/>
    <property type="evidence" value="ECO:0007669"/>
    <property type="project" value="UniProtKB-UniRule"/>
</dbReference>
<feature type="modified residue" description="N6-(pyridoxal phosphate)lysine" evidence="4">
    <location>
        <position position="267"/>
    </location>
</feature>
<comment type="function">
    <text evidence="4 5">Catalyzes the cleavage of L-kynurenine (L-Kyn) and L-3-hydroxykynurenine (L-3OHKyn) into anthranilic acid (AA) and 3-hydroxyanthranilic acid (3-OHAA), respectively.</text>
</comment>
<feature type="binding site" evidence="4">
    <location>
        <position position="296"/>
    </location>
    <ligand>
        <name>pyridoxal 5'-phosphate</name>
        <dbReference type="ChEBI" id="CHEBI:597326"/>
    </ligand>
</feature>
<dbReference type="HAMAP" id="MF_01970">
    <property type="entry name" value="Kynureninase"/>
    <property type="match status" value="1"/>
</dbReference>
<evidence type="ECO:0000313" key="7">
    <source>
        <dbReference type="EMBL" id="KAF2829406.1"/>
    </source>
</evidence>
<comment type="catalytic activity">
    <reaction evidence="5">
        <text>3-hydroxy-L-kynurenine + H2O = 3-hydroxyanthranilate + L-alanine + H(+)</text>
        <dbReference type="Rhea" id="RHEA:25143"/>
        <dbReference type="ChEBI" id="CHEBI:15377"/>
        <dbReference type="ChEBI" id="CHEBI:15378"/>
        <dbReference type="ChEBI" id="CHEBI:36559"/>
        <dbReference type="ChEBI" id="CHEBI:57972"/>
        <dbReference type="ChEBI" id="CHEBI:58125"/>
        <dbReference type="EC" id="3.7.1.3"/>
    </reaction>
</comment>
<reference evidence="7" key="1">
    <citation type="journal article" date="2020" name="Stud. Mycol.">
        <title>101 Dothideomycetes genomes: a test case for predicting lifestyles and emergence of pathogens.</title>
        <authorList>
            <person name="Haridas S."/>
            <person name="Albert R."/>
            <person name="Binder M."/>
            <person name="Bloem J."/>
            <person name="Labutti K."/>
            <person name="Salamov A."/>
            <person name="Andreopoulos B."/>
            <person name="Baker S."/>
            <person name="Barry K."/>
            <person name="Bills G."/>
            <person name="Bluhm B."/>
            <person name="Cannon C."/>
            <person name="Castanera R."/>
            <person name="Culley D."/>
            <person name="Daum C."/>
            <person name="Ezra D."/>
            <person name="Gonzalez J."/>
            <person name="Henrissat B."/>
            <person name="Kuo A."/>
            <person name="Liang C."/>
            <person name="Lipzen A."/>
            <person name="Lutzoni F."/>
            <person name="Magnuson J."/>
            <person name="Mondo S."/>
            <person name="Nolan M."/>
            <person name="Ohm R."/>
            <person name="Pangilinan J."/>
            <person name="Park H.-J."/>
            <person name="Ramirez L."/>
            <person name="Alfaro M."/>
            <person name="Sun H."/>
            <person name="Tritt A."/>
            <person name="Yoshinaga Y."/>
            <person name="Zwiers L.-H."/>
            <person name="Turgeon B."/>
            <person name="Goodwin S."/>
            <person name="Spatafora J."/>
            <person name="Crous P."/>
            <person name="Grigoriev I."/>
        </authorList>
    </citation>
    <scope>NUCLEOTIDE SEQUENCE</scope>
    <source>
        <strain evidence="7">CBS 113818</strain>
    </source>
</reference>
<dbReference type="SUPFAM" id="SSF53383">
    <property type="entry name" value="PLP-dependent transferases"/>
    <property type="match status" value="1"/>
</dbReference>
<organism evidence="7 8">
    <name type="scientific">Ophiobolus disseminans</name>
    <dbReference type="NCBI Taxonomy" id="1469910"/>
    <lineage>
        <taxon>Eukaryota</taxon>
        <taxon>Fungi</taxon>
        <taxon>Dikarya</taxon>
        <taxon>Ascomycota</taxon>
        <taxon>Pezizomycotina</taxon>
        <taxon>Dothideomycetes</taxon>
        <taxon>Pleosporomycetidae</taxon>
        <taxon>Pleosporales</taxon>
        <taxon>Pleosporineae</taxon>
        <taxon>Phaeosphaeriaceae</taxon>
        <taxon>Ophiobolus</taxon>
    </lineage>
</organism>
<evidence type="ECO:0000256" key="1">
    <source>
        <dbReference type="ARBA" id="ARBA00022642"/>
    </source>
</evidence>
<dbReference type="GO" id="GO:0034354">
    <property type="term" value="P:'de novo' NAD+ biosynthetic process from L-tryptophan"/>
    <property type="evidence" value="ECO:0007669"/>
    <property type="project" value="UniProtKB-UniRule"/>
</dbReference>
<dbReference type="PIRSF" id="PIRSF038800">
    <property type="entry name" value="KYNU"/>
    <property type="match status" value="1"/>
</dbReference>
<dbReference type="PANTHER" id="PTHR14084:SF0">
    <property type="entry name" value="KYNURENINASE"/>
    <property type="match status" value="1"/>
</dbReference>
<feature type="binding site" evidence="4">
    <location>
        <position position="244"/>
    </location>
    <ligand>
        <name>pyridoxal 5'-phosphate</name>
        <dbReference type="ChEBI" id="CHEBI:597326"/>
    </ligand>
</feature>
<feature type="binding site" evidence="4">
    <location>
        <position position="124"/>
    </location>
    <ligand>
        <name>pyridoxal 5'-phosphate</name>
        <dbReference type="ChEBI" id="CHEBI:597326"/>
    </ligand>
</feature>
<comment type="pathway">
    <text evidence="4 5">Amino-acid degradation; L-kynurenine degradation; L-alanine and anthranilate from L-kynurenine: step 1/1.</text>
</comment>
<dbReference type="Pfam" id="PF00266">
    <property type="entry name" value="Aminotran_5"/>
    <property type="match status" value="1"/>
</dbReference>
<dbReference type="InterPro" id="IPR000192">
    <property type="entry name" value="Aminotrans_V_dom"/>
</dbReference>
<comment type="cofactor">
    <cofactor evidence="4 5">
        <name>pyridoxal 5'-phosphate</name>
        <dbReference type="ChEBI" id="CHEBI:597326"/>
    </cofactor>
</comment>
<dbReference type="EC" id="3.7.1.3" evidence="4 5"/>
<dbReference type="GO" id="GO:0019805">
    <property type="term" value="P:quinolinate biosynthetic process"/>
    <property type="evidence" value="ECO:0007669"/>
    <property type="project" value="UniProtKB-UniRule"/>
</dbReference>
<evidence type="ECO:0000256" key="2">
    <source>
        <dbReference type="ARBA" id="ARBA00022801"/>
    </source>
</evidence>
<keyword evidence="4 5" id="KW-0963">Cytoplasm</keyword>
<evidence type="ECO:0000313" key="8">
    <source>
        <dbReference type="Proteomes" id="UP000799424"/>
    </source>
</evidence>
<comment type="pathway">
    <text evidence="4 5">Cofactor biosynthesis; NAD(+) biosynthesis; quinolinate from L-kynurenine: step 2/3.</text>
</comment>
<feature type="domain" description="Aminotransferase class V" evidence="6">
    <location>
        <begin position="51"/>
        <end position="385"/>
    </location>
</feature>
<name>A0A6A7A889_9PLEO</name>
<dbReference type="Proteomes" id="UP000799424">
    <property type="component" value="Unassembled WGS sequence"/>
</dbReference>
<dbReference type="InterPro" id="IPR015424">
    <property type="entry name" value="PyrdxlP-dep_Trfase"/>
</dbReference>
<dbReference type="UniPathway" id="UPA00334">
    <property type="reaction ID" value="UER00455"/>
</dbReference>
<dbReference type="InterPro" id="IPR010111">
    <property type="entry name" value="Kynureninase"/>
</dbReference>
<proteinExistence type="inferred from homology"/>
<protein>
    <recommendedName>
        <fullName evidence="4 5">Kynureninase</fullName>
        <ecNumber evidence="4 5">3.7.1.3</ecNumber>
    </recommendedName>
    <alternativeName>
        <fullName evidence="4">Biosynthesis of nicotinic acid protein 5</fullName>
    </alternativeName>
    <alternativeName>
        <fullName evidence="4">L-kynurenine hydrolase</fullName>
    </alternativeName>
</protein>
<feature type="binding site" evidence="4">
    <location>
        <position position="125"/>
    </location>
    <ligand>
        <name>pyridoxal 5'-phosphate</name>
        <dbReference type="ChEBI" id="CHEBI:597326"/>
    </ligand>
</feature>
<evidence type="ECO:0000256" key="5">
    <source>
        <dbReference type="PIRNR" id="PIRNR038800"/>
    </source>
</evidence>
<dbReference type="FunFam" id="3.40.640.10:FF:000031">
    <property type="entry name" value="Kynureninase"/>
    <property type="match status" value="1"/>
</dbReference>
<dbReference type="EMBL" id="MU006221">
    <property type="protein sequence ID" value="KAF2829406.1"/>
    <property type="molecule type" value="Genomic_DNA"/>
</dbReference>
<comment type="subunit">
    <text evidence="4 5">Homodimer.</text>
</comment>
<dbReference type="AlphaFoldDB" id="A0A6A7A889"/>
<sequence length="465" mass="51761">MTLLSSTQAYARMMDDDDDLQNMRNEFFIPQTSSFGKNIERPSTDQRDPIIYFAGSAMGLQPRDVLTKTHAFLDQWATQAIQAGFTTLPGCTIPSWLEAEQKATRLMAPIVGAQEKEVVLMGTLTANLHLMLASFYRPAESEEKHRTKIMIEESAFSSDRYAIESQLSLHGFNPSTEIVEIPFDSSTSLLALNTILATIDAHAATTAVLILSAVQFHTGQLLDVAHITAHARSQGIVVGWDLAHAVGNVEMKLHDWDVDFAAWCSYKYLNAGPGATGGAFVHERHLTANRPRLAGWWGASIPQRFALEKIFKPADSARGFQVSSPSILDITALTAALNIFAKSDMRSIANRSRQLTNYLETLLAHLILSLAHNPSEHSRDEPLWTIITPQNSQQRGAMLSLRWHDFRVLEKVVQRLRDAYVIVDIKKPDIMRVTPSPLYSSFEDVWLFIEELKNAVGITLASNMG</sequence>
<comment type="caution">
    <text evidence="4">Lacks conserved residue(s) required for the propagation of feature annotation.</text>
</comment>
<keyword evidence="3 4" id="KW-0663">Pyridoxal phosphate</keyword>
<dbReference type="GO" id="GO:0043420">
    <property type="term" value="P:anthranilate metabolic process"/>
    <property type="evidence" value="ECO:0007669"/>
    <property type="project" value="UniProtKB-UniRule"/>
</dbReference>
<dbReference type="UniPathway" id="UPA00253">
    <property type="reaction ID" value="UER00329"/>
</dbReference>
<comment type="subcellular location">
    <subcellularLocation>
        <location evidence="4 5">Cytoplasm</location>
    </subcellularLocation>
</comment>
<feature type="binding site" evidence="4">
    <location>
        <position position="266"/>
    </location>
    <ligand>
        <name>pyridoxal 5'-phosphate</name>
        <dbReference type="ChEBI" id="CHEBI:597326"/>
    </ligand>
</feature>
<dbReference type="NCBIfam" id="TIGR01814">
    <property type="entry name" value="kynureninase"/>
    <property type="match status" value="1"/>
</dbReference>
<dbReference type="InterPro" id="IPR015422">
    <property type="entry name" value="PyrdxlP-dep_Trfase_small"/>
</dbReference>
<dbReference type="OrthoDB" id="5978656at2759"/>
<feature type="binding site" evidence="4">
    <location>
        <position position="241"/>
    </location>
    <ligand>
        <name>pyridoxal 5'-phosphate</name>
        <dbReference type="ChEBI" id="CHEBI:597326"/>
    </ligand>
</feature>
<dbReference type="GO" id="GO:0005737">
    <property type="term" value="C:cytoplasm"/>
    <property type="evidence" value="ECO:0007669"/>
    <property type="project" value="UniProtKB-SubCell"/>
</dbReference>
<keyword evidence="1 4" id="KW-0662">Pyridine nucleotide biosynthesis</keyword>
<dbReference type="GO" id="GO:0030170">
    <property type="term" value="F:pyridoxal phosphate binding"/>
    <property type="evidence" value="ECO:0007669"/>
    <property type="project" value="UniProtKB-UniRule"/>
</dbReference>
<dbReference type="GO" id="GO:0019441">
    <property type="term" value="P:L-tryptophan catabolic process to kynurenine"/>
    <property type="evidence" value="ECO:0007669"/>
    <property type="project" value="TreeGrafter"/>
</dbReference>
<evidence type="ECO:0000259" key="6">
    <source>
        <dbReference type="Pfam" id="PF00266"/>
    </source>
</evidence>